<keyword evidence="1" id="KW-0812">Transmembrane</keyword>
<dbReference type="OrthoDB" id="21325at2"/>
<dbReference type="AlphaFoldDB" id="A0A1I3CCZ2"/>
<reference evidence="2 3" key="1">
    <citation type="submission" date="2016-10" db="EMBL/GenBank/DDBJ databases">
        <authorList>
            <person name="de Groot N.N."/>
        </authorList>
    </citation>
    <scope>NUCLEOTIDE SEQUENCE [LARGE SCALE GENOMIC DNA]</scope>
    <source>
        <strain evidence="2 3">DSM 27630</strain>
    </source>
</reference>
<feature type="transmembrane region" description="Helical" evidence="1">
    <location>
        <begin position="197"/>
        <end position="215"/>
    </location>
</feature>
<feature type="transmembrane region" description="Helical" evidence="1">
    <location>
        <begin position="5"/>
        <end position="22"/>
    </location>
</feature>
<organism evidence="2 3">
    <name type="scientific">Pisciglobus halotolerans</name>
    <dbReference type="NCBI Taxonomy" id="745365"/>
    <lineage>
        <taxon>Bacteria</taxon>
        <taxon>Bacillati</taxon>
        <taxon>Bacillota</taxon>
        <taxon>Bacilli</taxon>
        <taxon>Lactobacillales</taxon>
        <taxon>Carnobacteriaceae</taxon>
    </lineage>
</organism>
<proteinExistence type="predicted"/>
<feature type="transmembrane region" description="Helical" evidence="1">
    <location>
        <begin position="112"/>
        <end position="132"/>
    </location>
</feature>
<feature type="transmembrane region" description="Helical" evidence="1">
    <location>
        <begin position="72"/>
        <end position="91"/>
    </location>
</feature>
<feature type="transmembrane region" description="Helical" evidence="1">
    <location>
        <begin position="227"/>
        <end position="243"/>
    </location>
</feature>
<protein>
    <recommendedName>
        <fullName evidence="4">ZIP Zinc transporter</fullName>
    </recommendedName>
</protein>
<dbReference type="EMBL" id="FOQE01000016">
    <property type="protein sequence ID" value="SFH72059.1"/>
    <property type="molecule type" value="Genomic_DNA"/>
</dbReference>
<accession>A0A1I3CCZ2</accession>
<evidence type="ECO:0008006" key="4">
    <source>
        <dbReference type="Google" id="ProtNLM"/>
    </source>
</evidence>
<dbReference type="Proteomes" id="UP000198668">
    <property type="component" value="Unassembled WGS sequence"/>
</dbReference>
<keyword evidence="1" id="KW-0472">Membrane</keyword>
<keyword evidence="1" id="KW-1133">Transmembrane helix</keyword>
<sequence length="244" mass="28012">MYITFTFLCAFGFSLIHYFSRYMQFAGKVPRSRFLSMAAGVAVSYVFVHLLPELNEYQELVSERLKNSSLGYIENHIYLVAMFGLVLFYALERLVKLSRERNDLEDADEASSGVFWIHMASFFIYNAVIGYLLLHQRFTRPGGLLFYFLALAVHFITNDWSLRRDHQQAYDKYGRLLLSFATLFGWVIGVFTEISDFGISILQAFIAGGVILNVMKEELPEEQKSSITSFLIGVVGYTFLLLMV</sequence>
<keyword evidence="3" id="KW-1185">Reference proteome</keyword>
<feature type="transmembrane region" description="Helical" evidence="1">
    <location>
        <begin position="34"/>
        <end position="52"/>
    </location>
</feature>
<dbReference type="RefSeq" id="WP_092092368.1">
    <property type="nucleotide sequence ID" value="NZ_FOQE01000016.1"/>
</dbReference>
<feature type="transmembrane region" description="Helical" evidence="1">
    <location>
        <begin position="173"/>
        <end position="191"/>
    </location>
</feature>
<evidence type="ECO:0000256" key="1">
    <source>
        <dbReference type="SAM" id="Phobius"/>
    </source>
</evidence>
<evidence type="ECO:0000313" key="3">
    <source>
        <dbReference type="Proteomes" id="UP000198668"/>
    </source>
</evidence>
<gene>
    <name evidence="2" type="ORF">SAMN04489868_11623</name>
</gene>
<name>A0A1I3CCZ2_9LACT</name>
<feature type="transmembrane region" description="Helical" evidence="1">
    <location>
        <begin position="144"/>
        <end position="161"/>
    </location>
</feature>
<evidence type="ECO:0000313" key="2">
    <source>
        <dbReference type="EMBL" id="SFH72059.1"/>
    </source>
</evidence>